<dbReference type="PANTHER" id="PTHR30349:SF82">
    <property type="entry name" value="INTEGRASE_RECOMBINASE YOEC-RELATED"/>
    <property type="match status" value="1"/>
</dbReference>
<dbReference type="InterPro" id="IPR013762">
    <property type="entry name" value="Integrase-like_cat_sf"/>
</dbReference>
<dbReference type="InterPro" id="IPR050090">
    <property type="entry name" value="Tyrosine_recombinase_XerCD"/>
</dbReference>
<dbReference type="Proteomes" id="UP000025171">
    <property type="component" value="Unassembled WGS sequence"/>
</dbReference>
<evidence type="ECO:0000259" key="3">
    <source>
        <dbReference type="PROSITE" id="PS51898"/>
    </source>
</evidence>
<gene>
    <name evidence="4" type="ORF">HJO_06685</name>
</gene>
<dbReference type="RefSeq" id="WP_035615198.1">
    <property type="nucleotide sequence ID" value="NZ_ARYK01000002.1"/>
</dbReference>
<keyword evidence="2" id="KW-0233">DNA recombination</keyword>
<dbReference type="AlphaFoldDB" id="A0A059FS95"/>
<dbReference type="GO" id="GO:0006310">
    <property type="term" value="P:DNA recombination"/>
    <property type="evidence" value="ECO:0007669"/>
    <property type="project" value="UniProtKB-KW"/>
</dbReference>
<dbReference type="Pfam" id="PF00589">
    <property type="entry name" value="Phage_integrase"/>
    <property type="match status" value="1"/>
</dbReference>
<name>A0A059FS95_9PROT</name>
<dbReference type="Gene3D" id="1.10.443.10">
    <property type="entry name" value="Intergrase catalytic core"/>
    <property type="match status" value="1"/>
</dbReference>
<dbReference type="GO" id="GO:0015074">
    <property type="term" value="P:DNA integration"/>
    <property type="evidence" value="ECO:0007669"/>
    <property type="project" value="UniProtKB-KW"/>
</dbReference>
<dbReference type="GO" id="GO:0003677">
    <property type="term" value="F:DNA binding"/>
    <property type="evidence" value="ECO:0007669"/>
    <property type="project" value="InterPro"/>
</dbReference>
<proteinExistence type="predicted"/>
<feature type="domain" description="Tyr recombinase" evidence="3">
    <location>
        <begin position="20"/>
        <end position="206"/>
    </location>
</feature>
<dbReference type="SUPFAM" id="SSF56349">
    <property type="entry name" value="DNA breaking-rejoining enzymes"/>
    <property type="match status" value="1"/>
</dbReference>
<comment type="caution">
    <text evidence="4">The sequence shown here is derived from an EMBL/GenBank/DDBJ whole genome shotgun (WGS) entry which is preliminary data.</text>
</comment>
<evidence type="ECO:0000256" key="2">
    <source>
        <dbReference type="ARBA" id="ARBA00023172"/>
    </source>
</evidence>
<protein>
    <submittedName>
        <fullName evidence="4">Phage integrase</fullName>
    </submittedName>
</protein>
<dbReference type="PROSITE" id="PS51898">
    <property type="entry name" value="TYR_RECOMBINASE"/>
    <property type="match status" value="1"/>
</dbReference>
<organism evidence="4 5">
    <name type="scientific">Hyphomonas johnsonii MHS-2</name>
    <dbReference type="NCBI Taxonomy" id="1280950"/>
    <lineage>
        <taxon>Bacteria</taxon>
        <taxon>Pseudomonadati</taxon>
        <taxon>Pseudomonadota</taxon>
        <taxon>Alphaproteobacteria</taxon>
        <taxon>Hyphomonadales</taxon>
        <taxon>Hyphomonadaceae</taxon>
        <taxon>Hyphomonas</taxon>
    </lineage>
</organism>
<evidence type="ECO:0000313" key="4">
    <source>
        <dbReference type="EMBL" id="KCZ93520.1"/>
    </source>
</evidence>
<keyword evidence="5" id="KW-1185">Reference proteome</keyword>
<reference evidence="4 5" key="1">
    <citation type="journal article" date="2014" name="Antonie Van Leeuwenhoek">
        <title>Hyphomonas beringensis sp. nov. and Hyphomonas chukchiensis sp. nov., isolated from surface seawater of the Bering Sea and Chukchi Sea.</title>
        <authorList>
            <person name="Li C."/>
            <person name="Lai Q."/>
            <person name="Li G."/>
            <person name="Dong C."/>
            <person name="Wang J."/>
            <person name="Liao Y."/>
            <person name="Shao Z."/>
        </authorList>
    </citation>
    <scope>NUCLEOTIDE SEQUENCE [LARGE SCALE GENOMIC DNA]</scope>
    <source>
        <strain evidence="4 5">MHS-2</strain>
    </source>
</reference>
<dbReference type="OrthoDB" id="5297095at2"/>
<dbReference type="InterPro" id="IPR002104">
    <property type="entry name" value="Integrase_catalytic"/>
</dbReference>
<evidence type="ECO:0000313" key="5">
    <source>
        <dbReference type="Proteomes" id="UP000025171"/>
    </source>
</evidence>
<evidence type="ECO:0000256" key="1">
    <source>
        <dbReference type="ARBA" id="ARBA00022908"/>
    </source>
</evidence>
<keyword evidence="1" id="KW-0229">DNA integration</keyword>
<dbReference type="eggNOG" id="COG0582">
    <property type="taxonomic scope" value="Bacteria"/>
</dbReference>
<dbReference type="STRING" id="1280950.HJO_06685"/>
<dbReference type="InterPro" id="IPR011010">
    <property type="entry name" value="DNA_brk_join_enz"/>
</dbReference>
<dbReference type="EMBL" id="ARYK01000002">
    <property type="protein sequence ID" value="KCZ93520.1"/>
    <property type="molecule type" value="Genomic_DNA"/>
</dbReference>
<accession>A0A059FS95</accession>
<dbReference type="PANTHER" id="PTHR30349">
    <property type="entry name" value="PHAGE INTEGRASE-RELATED"/>
    <property type="match status" value="1"/>
</dbReference>
<sequence length="207" mass="23711">MPFDKSSEQWIPWNKGKLVGQKAPLKPQQVWAIRIRLQLADKKRDLALFNLAIDSKLRGCDLLSLRVSDLRMGAEIRSRAKIIQSKTGNAVQFEVTKQTRDAIEDWCAEKPLNHHDWLFPSRKDLARHLSTRQYGRLVEGWIRSIGLPRSSYATHSMRRTKATLIYRKTGNLRAVQLLLGHTKIDSTVRYLGVEVEDALALAESIEL</sequence>